<dbReference type="GO" id="GO:0071949">
    <property type="term" value="F:FAD binding"/>
    <property type="evidence" value="ECO:0007669"/>
    <property type="project" value="InterPro"/>
</dbReference>
<organism evidence="4 5">
    <name type="scientific">Pseudoxanthomonas composti</name>
    <dbReference type="NCBI Taxonomy" id="2137479"/>
    <lineage>
        <taxon>Bacteria</taxon>
        <taxon>Pseudomonadati</taxon>
        <taxon>Pseudomonadota</taxon>
        <taxon>Gammaproteobacteria</taxon>
        <taxon>Lysobacterales</taxon>
        <taxon>Lysobacteraceae</taxon>
        <taxon>Pseudoxanthomonas</taxon>
    </lineage>
</organism>
<evidence type="ECO:0000313" key="5">
    <source>
        <dbReference type="Proteomes" id="UP000289784"/>
    </source>
</evidence>
<comment type="caution">
    <text evidence="4">The sequence shown here is derived from an EMBL/GenBank/DDBJ whole genome shotgun (WGS) entry which is preliminary data.</text>
</comment>
<dbReference type="PANTHER" id="PTHR43762:SF1">
    <property type="entry name" value="D-ARABINONO-1,4-LACTONE OXIDASE"/>
    <property type="match status" value="1"/>
</dbReference>
<reference evidence="4 5" key="1">
    <citation type="submission" date="2019-01" db="EMBL/GenBank/DDBJ databases">
        <title>Pseudoxanthomonas composti sp. nov., isolated from compost.</title>
        <authorList>
            <person name="Yang G."/>
        </authorList>
    </citation>
    <scope>NUCLEOTIDE SEQUENCE [LARGE SCALE GENOMIC DNA]</scope>
    <source>
        <strain evidence="4 5">GSS15</strain>
    </source>
</reference>
<evidence type="ECO:0000313" key="4">
    <source>
        <dbReference type="EMBL" id="RXR02748.1"/>
    </source>
</evidence>
<accession>A0A4Q1JSV2</accession>
<evidence type="ECO:0000256" key="1">
    <source>
        <dbReference type="ARBA" id="ARBA00022827"/>
    </source>
</evidence>
<name>A0A4Q1JSV2_9GAMM</name>
<dbReference type="PANTHER" id="PTHR43762">
    <property type="entry name" value="L-GULONOLACTONE OXIDASE"/>
    <property type="match status" value="1"/>
</dbReference>
<dbReference type="InterPro" id="IPR016169">
    <property type="entry name" value="FAD-bd_PCMH_sub2"/>
</dbReference>
<protein>
    <submittedName>
        <fullName evidence="4">FAD-binding oxidoreductase</fullName>
    </submittedName>
</protein>
<keyword evidence="1" id="KW-0285">Flavoprotein</keyword>
<proteinExistence type="predicted"/>
<dbReference type="Pfam" id="PF01565">
    <property type="entry name" value="FAD_binding_4"/>
    <property type="match status" value="1"/>
</dbReference>
<dbReference type="EMBL" id="SAWZ01000008">
    <property type="protein sequence ID" value="RXR02748.1"/>
    <property type="molecule type" value="Genomic_DNA"/>
</dbReference>
<gene>
    <name evidence="4" type="ORF">EPA99_14820</name>
</gene>
<dbReference type="PROSITE" id="PS51387">
    <property type="entry name" value="FAD_PCMH"/>
    <property type="match status" value="1"/>
</dbReference>
<dbReference type="AlphaFoldDB" id="A0A4Q1JSV2"/>
<dbReference type="Gene3D" id="3.30.465.10">
    <property type="match status" value="1"/>
</dbReference>
<dbReference type="InterPro" id="IPR036318">
    <property type="entry name" value="FAD-bd_PCMH-like_sf"/>
</dbReference>
<feature type="domain" description="FAD-binding PCMH-type" evidence="3">
    <location>
        <begin position="1"/>
        <end position="178"/>
    </location>
</feature>
<keyword evidence="5" id="KW-1185">Reference proteome</keyword>
<dbReference type="InterPro" id="IPR010031">
    <property type="entry name" value="FAD_lactone_oxidase-like"/>
</dbReference>
<dbReference type="GO" id="GO:0016899">
    <property type="term" value="F:oxidoreductase activity, acting on the CH-OH group of donors, oxygen as acceptor"/>
    <property type="evidence" value="ECO:0007669"/>
    <property type="project" value="InterPro"/>
</dbReference>
<dbReference type="RefSeq" id="WP_129472015.1">
    <property type="nucleotide sequence ID" value="NZ_SAWZ01000008.1"/>
</dbReference>
<dbReference type="InterPro" id="IPR006094">
    <property type="entry name" value="Oxid_FAD_bind_N"/>
</dbReference>
<evidence type="ECO:0000256" key="2">
    <source>
        <dbReference type="SAM" id="MobiDB-lite"/>
    </source>
</evidence>
<sequence>MARPGQSWGRYPRVAQTVVGLVDRAAALPDFTGSALPHGNGRSYGDSCLNPQGTLLHARGLDRFIDFDRASGVLRCEAGVTLAEIIDLVLPQGWFLPVTPGTRHVTVGGAIANDVHGKNHHRTGSFGHHVRQLELLRSDGTRRTCKPDDDAKGWFGATVGGLGLTGLITEAELQLRRVPGPALEVENIRFGSLDEFFALSRASVDSHEYSVAWIDCLSSGKSRGRGHFTRADHAAQSAGERPGAPSKGLAIPFTPPVSLVNKLTLRPFNALYYWRQPARHKRVASHLLPFFYPLDGIAHWNRMYGPAGFLQYQCALPPANASAGVDALLQEISRSGSGSFLAVLKEFGDRASPGMLSFPRPGTTLALDFPNTGPAVFRLLDRLDRIVDEAGGALYPAKDARMSAASFQRAYPKWKTFNAFIDPRFSSGFWRRVTE</sequence>
<feature type="region of interest" description="Disordered" evidence="2">
    <location>
        <begin position="227"/>
        <end position="246"/>
    </location>
</feature>
<evidence type="ECO:0000259" key="3">
    <source>
        <dbReference type="PROSITE" id="PS51387"/>
    </source>
</evidence>
<dbReference type="Proteomes" id="UP000289784">
    <property type="component" value="Unassembled WGS sequence"/>
</dbReference>
<dbReference type="SUPFAM" id="SSF56176">
    <property type="entry name" value="FAD-binding/transporter-associated domain-like"/>
    <property type="match status" value="1"/>
</dbReference>
<dbReference type="OrthoDB" id="143770at2"/>
<keyword evidence="1" id="KW-0274">FAD</keyword>
<dbReference type="InterPro" id="IPR016166">
    <property type="entry name" value="FAD-bd_PCMH"/>
</dbReference>